<dbReference type="AlphaFoldDB" id="A0A1I5NV68"/>
<sequence length="452" mass="51003">MVLVFYLSSVLILHYSEALPGWMESVPVWTTFFLPLTIVYVLLTQLEIEVPVDTLVLLFGLILIFFYYWLIVPLALYQRLREQSRDVNVEEWPELSVLIPAYNEAGYIGDTLESFLAADYPLPKLDIIVIDDGSTDSTYEEAQAYAASGVTVLRKENGGKHSALNYGLNRTDSPLVLTVDADSVIAPDAIKSIVRSFEANPDVGAVAGNVKVSNRGSLITDLQALEYILGINTFRRVFDLLGVVTVVPGCLGLFRRDAIETVGQYSSDTLTEDFDLTIEILKRGFKIHHSNAVVQTEAPDTWTDLYQQRIRWFRGNLQTVLKHGQIFVLPEFGVLHRVGAPYLLFSMSIIPALGVIVFGLVIWFVIQGAIMEFLGITVLFMLLQVLLSLLAIHIEDEDLWLARYAPLSILGYKQFLDGVLLKSIIDIFRYDDVSWTSPERIRQRDDYDDYDD</sequence>
<dbReference type="CDD" id="cd06423">
    <property type="entry name" value="CESA_like"/>
    <property type="match status" value="1"/>
</dbReference>
<feature type="transmembrane region" description="Helical" evidence="3">
    <location>
        <begin position="342"/>
        <end position="366"/>
    </location>
</feature>
<protein>
    <submittedName>
        <fullName evidence="5">Glycosyltransferase, catalytic subunit of cellulose synthase and poly-beta-1,6-N-acetylglucosamine synthase</fullName>
    </submittedName>
</protein>
<keyword evidence="6" id="KW-1185">Reference proteome</keyword>
<feature type="transmembrane region" description="Helical" evidence="3">
    <location>
        <begin position="55"/>
        <end position="77"/>
    </location>
</feature>
<keyword evidence="3" id="KW-0812">Transmembrane</keyword>
<dbReference type="InterPro" id="IPR029044">
    <property type="entry name" value="Nucleotide-diphossugar_trans"/>
</dbReference>
<dbReference type="PANTHER" id="PTHR43630:SF1">
    <property type="entry name" value="POLY-BETA-1,6-N-ACETYL-D-GLUCOSAMINE SYNTHASE"/>
    <property type="match status" value="1"/>
</dbReference>
<dbReference type="EMBL" id="FOXI01000002">
    <property type="protein sequence ID" value="SFP25662.1"/>
    <property type="molecule type" value="Genomic_DNA"/>
</dbReference>
<dbReference type="PANTHER" id="PTHR43630">
    <property type="entry name" value="POLY-BETA-1,6-N-ACETYL-D-GLUCOSAMINE SYNTHASE"/>
    <property type="match status" value="1"/>
</dbReference>
<dbReference type="InterPro" id="IPR001173">
    <property type="entry name" value="Glyco_trans_2-like"/>
</dbReference>
<keyword evidence="2 5" id="KW-0808">Transferase</keyword>
<dbReference type="SUPFAM" id="SSF53448">
    <property type="entry name" value="Nucleotide-diphospho-sugar transferases"/>
    <property type="match status" value="1"/>
</dbReference>
<accession>A0A1I5NV68</accession>
<keyword evidence="3" id="KW-1133">Transmembrane helix</keyword>
<feature type="transmembrane region" description="Helical" evidence="3">
    <location>
        <begin position="28"/>
        <end position="48"/>
    </location>
</feature>
<name>A0A1I5NV68_9EURY</name>
<reference evidence="6" key="1">
    <citation type="submission" date="2016-10" db="EMBL/GenBank/DDBJ databases">
        <authorList>
            <person name="Varghese N."/>
            <person name="Submissions S."/>
        </authorList>
    </citation>
    <scope>NUCLEOTIDE SEQUENCE [LARGE SCALE GENOMIC DNA]</scope>
    <source>
        <strain evidence="6">CGMCC 1.10329</strain>
    </source>
</reference>
<dbReference type="Pfam" id="PF00535">
    <property type="entry name" value="Glycos_transf_2"/>
    <property type="match status" value="1"/>
</dbReference>
<evidence type="ECO:0000256" key="2">
    <source>
        <dbReference type="ARBA" id="ARBA00022679"/>
    </source>
</evidence>
<evidence type="ECO:0000256" key="3">
    <source>
        <dbReference type="SAM" id="Phobius"/>
    </source>
</evidence>
<evidence type="ECO:0000313" key="6">
    <source>
        <dbReference type="Proteomes" id="UP000183769"/>
    </source>
</evidence>
<evidence type="ECO:0000313" key="5">
    <source>
        <dbReference type="EMBL" id="SFP25662.1"/>
    </source>
</evidence>
<dbReference type="Proteomes" id="UP000183769">
    <property type="component" value="Unassembled WGS sequence"/>
</dbReference>
<feature type="domain" description="Glycosyltransferase 2-like" evidence="4">
    <location>
        <begin position="96"/>
        <end position="262"/>
    </location>
</feature>
<dbReference type="Gene3D" id="3.90.550.10">
    <property type="entry name" value="Spore Coat Polysaccharide Biosynthesis Protein SpsA, Chain A"/>
    <property type="match status" value="1"/>
</dbReference>
<dbReference type="GO" id="GO:0016757">
    <property type="term" value="F:glycosyltransferase activity"/>
    <property type="evidence" value="ECO:0007669"/>
    <property type="project" value="UniProtKB-KW"/>
</dbReference>
<keyword evidence="3" id="KW-0472">Membrane</keyword>
<evidence type="ECO:0000256" key="1">
    <source>
        <dbReference type="ARBA" id="ARBA00022676"/>
    </source>
</evidence>
<gene>
    <name evidence="5" type="ORF">SAMN05216277_102210</name>
</gene>
<proteinExistence type="predicted"/>
<evidence type="ECO:0000259" key="4">
    <source>
        <dbReference type="Pfam" id="PF00535"/>
    </source>
</evidence>
<feature type="transmembrane region" description="Helical" evidence="3">
    <location>
        <begin position="373"/>
        <end position="394"/>
    </location>
</feature>
<keyword evidence="1" id="KW-0328">Glycosyltransferase</keyword>
<organism evidence="5 6">
    <name type="scientific">Halolamina pelagica</name>
    <dbReference type="NCBI Taxonomy" id="699431"/>
    <lineage>
        <taxon>Archaea</taxon>
        <taxon>Methanobacteriati</taxon>
        <taxon>Methanobacteriota</taxon>
        <taxon>Stenosarchaea group</taxon>
        <taxon>Halobacteria</taxon>
        <taxon>Halobacteriales</taxon>
        <taxon>Haloferacaceae</taxon>
    </lineage>
</organism>